<proteinExistence type="predicted"/>
<feature type="region of interest" description="Disordered" evidence="1">
    <location>
        <begin position="545"/>
        <end position="599"/>
    </location>
</feature>
<feature type="compositionally biased region" description="Low complexity" evidence="1">
    <location>
        <begin position="349"/>
        <end position="370"/>
    </location>
</feature>
<sequence length="599" mass="62051">MAGYPSPPPPAQAPPAAPAPGPAPAIHRPTAAAAIPDRATEAAPASSSAEGYAYPYPPPFPGPPFGHGPWGEHRGPWHGRHHKHHMGHGHHGHHGRPPRPDFDMSGYSMYWEPPPGWHSHPGPPPPFHPPRPPHPYAAAAFHHPPWGSPATSVPGPSGRTAESTDPTEASTAGEQSSVGAPPDAGRHASHFRPLKPRKGHSSTPADSSSLARTPSLVAEIVSRVTQSLLASAGANAAKQGADQDAAAASGGASVARGAVLPIPEELLQSIHQLQEGLRARGAPSGPESEAAKLLAQQKRRLRKGKLGKAPSLHKRTLSQLTPDGPAASRDTAGQSTQEAAPSAGPPSEAPETGSATPAASAPSVAPAPAFSAPPPVNLLPRVPLGTSVASSDRRLVPLAPAPSGAASQSTGPLGGGGSALVVDLRPKKKRGPPARQPKDPAERKSLGRPRKPLLAMKCSKGEGLQGRKSGAIRKKLRVFGQKLQALVAEQLYATTPDKIERAQMEEAFTLMLTHKVCGVRSSAVMQLLDGSVFSRDRIDIPVEEAPPSKKQKKGLKGRKATERSDSLRTAAVEEQAGSQGGAGFEAMEMSQDGQQEAAG</sequence>
<keyword evidence="3" id="KW-1185">Reference proteome</keyword>
<protein>
    <submittedName>
        <fullName evidence="2">Uncharacterized protein</fullName>
    </submittedName>
</protein>
<reference evidence="2 3" key="1">
    <citation type="journal article" date="2014" name="Nat. Commun.">
        <title>Klebsormidium flaccidum genome reveals primary factors for plant terrestrial adaptation.</title>
        <authorList>
            <person name="Hori K."/>
            <person name="Maruyama F."/>
            <person name="Fujisawa T."/>
            <person name="Togashi T."/>
            <person name="Yamamoto N."/>
            <person name="Seo M."/>
            <person name="Sato S."/>
            <person name="Yamada T."/>
            <person name="Mori H."/>
            <person name="Tajima N."/>
            <person name="Moriyama T."/>
            <person name="Ikeuchi M."/>
            <person name="Watanabe M."/>
            <person name="Wada H."/>
            <person name="Kobayashi K."/>
            <person name="Saito M."/>
            <person name="Masuda T."/>
            <person name="Sasaki-Sekimoto Y."/>
            <person name="Mashiguchi K."/>
            <person name="Awai K."/>
            <person name="Shimojima M."/>
            <person name="Masuda S."/>
            <person name="Iwai M."/>
            <person name="Nobusawa T."/>
            <person name="Narise T."/>
            <person name="Kondo S."/>
            <person name="Saito H."/>
            <person name="Sato R."/>
            <person name="Murakawa M."/>
            <person name="Ihara Y."/>
            <person name="Oshima-Yamada Y."/>
            <person name="Ohtaka K."/>
            <person name="Satoh M."/>
            <person name="Sonobe K."/>
            <person name="Ishii M."/>
            <person name="Ohtani R."/>
            <person name="Kanamori-Sato M."/>
            <person name="Honoki R."/>
            <person name="Miyazaki D."/>
            <person name="Mochizuki H."/>
            <person name="Umetsu J."/>
            <person name="Higashi K."/>
            <person name="Shibata D."/>
            <person name="Kamiya Y."/>
            <person name="Sato N."/>
            <person name="Nakamura Y."/>
            <person name="Tabata S."/>
            <person name="Ida S."/>
            <person name="Kurokawa K."/>
            <person name="Ohta H."/>
        </authorList>
    </citation>
    <scope>NUCLEOTIDE SEQUENCE [LARGE SCALE GENOMIC DNA]</scope>
    <source>
        <strain evidence="2 3">NIES-2285</strain>
    </source>
</reference>
<feature type="compositionally biased region" description="Basic residues" evidence="1">
    <location>
        <begin position="549"/>
        <end position="558"/>
    </location>
</feature>
<feature type="compositionally biased region" description="Polar residues" evidence="1">
    <location>
        <begin position="201"/>
        <end position="211"/>
    </location>
</feature>
<organism evidence="2 3">
    <name type="scientific">Klebsormidium nitens</name>
    <name type="common">Green alga</name>
    <name type="synonym">Ulothrix nitens</name>
    <dbReference type="NCBI Taxonomy" id="105231"/>
    <lineage>
        <taxon>Eukaryota</taxon>
        <taxon>Viridiplantae</taxon>
        <taxon>Streptophyta</taxon>
        <taxon>Klebsormidiophyceae</taxon>
        <taxon>Klebsormidiales</taxon>
        <taxon>Klebsormidiaceae</taxon>
        <taxon>Klebsormidium</taxon>
    </lineage>
</organism>
<evidence type="ECO:0000313" key="3">
    <source>
        <dbReference type="Proteomes" id="UP000054558"/>
    </source>
</evidence>
<gene>
    <name evidence="2" type="ORF">KFL_001180100</name>
</gene>
<evidence type="ECO:0000256" key="1">
    <source>
        <dbReference type="SAM" id="MobiDB-lite"/>
    </source>
</evidence>
<accession>A0A1Y1I0E7</accession>
<feature type="compositionally biased region" description="Pro residues" evidence="1">
    <location>
        <begin position="122"/>
        <end position="135"/>
    </location>
</feature>
<evidence type="ECO:0000313" key="2">
    <source>
        <dbReference type="EMBL" id="GAQ82631.1"/>
    </source>
</evidence>
<feature type="compositionally biased region" description="Basic and acidic residues" evidence="1">
    <location>
        <begin position="436"/>
        <end position="445"/>
    </location>
</feature>
<feature type="region of interest" description="Disordered" evidence="1">
    <location>
        <begin position="301"/>
        <end position="380"/>
    </location>
</feature>
<dbReference type="OMA" id="HAERDAY"/>
<feature type="compositionally biased region" description="Basic residues" evidence="1">
    <location>
        <begin position="187"/>
        <end position="200"/>
    </location>
</feature>
<feature type="compositionally biased region" description="Pro residues" evidence="1">
    <location>
        <begin position="1"/>
        <end position="23"/>
    </location>
</feature>
<feature type="region of interest" description="Disordered" evidence="1">
    <location>
        <begin position="1"/>
        <end position="52"/>
    </location>
</feature>
<feature type="compositionally biased region" description="Basic residues" evidence="1">
    <location>
        <begin position="301"/>
        <end position="316"/>
    </location>
</feature>
<feature type="compositionally biased region" description="Basic residues" evidence="1">
    <location>
        <begin position="76"/>
        <end position="97"/>
    </location>
</feature>
<feature type="compositionally biased region" description="Low complexity" evidence="1">
    <location>
        <begin position="24"/>
        <end position="52"/>
    </location>
</feature>
<feature type="compositionally biased region" description="Polar residues" evidence="1">
    <location>
        <begin position="160"/>
        <end position="178"/>
    </location>
</feature>
<dbReference type="Proteomes" id="UP000054558">
    <property type="component" value="Unassembled WGS sequence"/>
</dbReference>
<feature type="region of interest" description="Disordered" evidence="1">
    <location>
        <begin position="122"/>
        <end position="211"/>
    </location>
</feature>
<feature type="region of interest" description="Disordered" evidence="1">
    <location>
        <begin position="399"/>
        <end position="452"/>
    </location>
</feature>
<dbReference type="AlphaFoldDB" id="A0A1Y1I0E7"/>
<feature type="compositionally biased region" description="Low complexity" evidence="1">
    <location>
        <begin position="136"/>
        <end position="145"/>
    </location>
</feature>
<feature type="region of interest" description="Disordered" evidence="1">
    <location>
        <begin position="65"/>
        <end position="100"/>
    </location>
</feature>
<dbReference type="EMBL" id="DF237067">
    <property type="protein sequence ID" value="GAQ82631.1"/>
    <property type="molecule type" value="Genomic_DNA"/>
</dbReference>
<name>A0A1Y1I0E7_KLENI</name>